<organism evidence="2 3">
    <name type="scientific">Caenimonas sedimenti</name>
    <dbReference type="NCBI Taxonomy" id="2596921"/>
    <lineage>
        <taxon>Bacteria</taxon>
        <taxon>Pseudomonadati</taxon>
        <taxon>Pseudomonadota</taxon>
        <taxon>Betaproteobacteria</taxon>
        <taxon>Burkholderiales</taxon>
        <taxon>Comamonadaceae</taxon>
        <taxon>Caenimonas</taxon>
    </lineage>
</organism>
<dbReference type="RefSeq" id="WP_145895213.1">
    <property type="nucleotide sequence ID" value="NZ_VOBQ01000018.1"/>
</dbReference>
<protein>
    <submittedName>
        <fullName evidence="2">Uncharacterized protein</fullName>
    </submittedName>
</protein>
<name>A0A562ZJB3_9BURK</name>
<feature type="region of interest" description="Disordered" evidence="1">
    <location>
        <begin position="1"/>
        <end position="32"/>
    </location>
</feature>
<dbReference type="EMBL" id="VOBQ01000018">
    <property type="protein sequence ID" value="TWO68669.1"/>
    <property type="molecule type" value="Genomic_DNA"/>
</dbReference>
<gene>
    <name evidence="2" type="ORF">FN976_21940</name>
</gene>
<dbReference type="Proteomes" id="UP000318199">
    <property type="component" value="Unassembled WGS sequence"/>
</dbReference>
<comment type="caution">
    <text evidence="2">The sequence shown here is derived from an EMBL/GenBank/DDBJ whole genome shotgun (WGS) entry which is preliminary data.</text>
</comment>
<dbReference type="AlphaFoldDB" id="A0A562ZJB3"/>
<keyword evidence="3" id="KW-1185">Reference proteome</keyword>
<sequence length="63" mass="7490">MNERRMGDREPWRCPERFNPDNEGWARPVSRRRHHEGALKEVAGAARDFGKRLRQILVTDKPH</sequence>
<evidence type="ECO:0000313" key="3">
    <source>
        <dbReference type="Proteomes" id="UP000318199"/>
    </source>
</evidence>
<accession>A0A562ZJB3</accession>
<evidence type="ECO:0000313" key="2">
    <source>
        <dbReference type="EMBL" id="TWO68669.1"/>
    </source>
</evidence>
<proteinExistence type="predicted"/>
<reference evidence="2 3" key="1">
    <citation type="submission" date="2019-07" db="EMBL/GenBank/DDBJ databases">
        <title>Caenimonas sedimenti sp. nov., isolated from activated sludge.</title>
        <authorList>
            <person name="Xu J."/>
        </authorList>
    </citation>
    <scope>NUCLEOTIDE SEQUENCE [LARGE SCALE GENOMIC DNA]</scope>
    <source>
        <strain evidence="2 3">HX-9-20</strain>
    </source>
</reference>
<feature type="compositionally biased region" description="Basic and acidic residues" evidence="1">
    <location>
        <begin position="1"/>
        <end position="20"/>
    </location>
</feature>
<evidence type="ECO:0000256" key="1">
    <source>
        <dbReference type="SAM" id="MobiDB-lite"/>
    </source>
</evidence>